<dbReference type="Pfam" id="PF00440">
    <property type="entry name" value="TetR_N"/>
    <property type="match status" value="1"/>
</dbReference>
<dbReference type="PRINTS" id="PR00455">
    <property type="entry name" value="HTHTETR"/>
</dbReference>
<protein>
    <submittedName>
        <fullName evidence="4">TetR/AcrR family transcriptional regulator</fullName>
    </submittedName>
</protein>
<evidence type="ECO:0000313" key="4">
    <source>
        <dbReference type="EMBL" id="QTD57456.1"/>
    </source>
</evidence>
<dbReference type="PANTHER" id="PTHR30328:SF54">
    <property type="entry name" value="HTH-TYPE TRANSCRIPTIONAL REPRESSOR SCO4008"/>
    <property type="match status" value="1"/>
</dbReference>
<dbReference type="PANTHER" id="PTHR30328">
    <property type="entry name" value="TRANSCRIPTIONAL REPRESSOR"/>
    <property type="match status" value="1"/>
</dbReference>
<feature type="DNA-binding region" description="H-T-H motif" evidence="2">
    <location>
        <begin position="38"/>
        <end position="57"/>
    </location>
</feature>
<evidence type="ECO:0000313" key="5">
    <source>
        <dbReference type="Proteomes" id="UP000663923"/>
    </source>
</evidence>
<dbReference type="EMBL" id="CP071794">
    <property type="protein sequence ID" value="QTD57456.1"/>
    <property type="molecule type" value="Genomic_DNA"/>
</dbReference>
<feature type="domain" description="HTH tetR-type" evidence="3">
    <location>
        <begin position="15"/>
        <end position="75"/>
    </location>
</feature>
<dbReference type="InterPro" id="IPR009057">
    <property type="entry name" value="Homeodomain-like_sf"/>
</dbReference>
<dbReference type="Gene3D" id="1.10.357.10">
    <property type="entry name" value="Tetracycline Repressor, domain 2"/>
    <property type="match status" value="1"/>
</dbReference>
<proteinExistence type="predicted"/>
<gene>
    <name evidence="4" type="ORF">J4G78_08000</name>
</gene>
<keyword evidence="1 2" id="KW-0238">DNA-binding</keyword>
<dbReference type="PROSITE" id="PS50977">
    <property type="entry name" value="HTH_TETR_2"/>
    <property type="match status" value="1"/>
</dbReference>
<reference evidence="4 5" key="1">
    <citation type="submission" date="2021-03" db="EMBL/GenBank/DDBJ databases">
        <title>Complete genome of Parasphingorhabdus_sp.JHSY0214.</title>
        <authorList>
            <person name="Yoo J.H."/>
            <person name="Bae J.W."/>
        </authorList>
    </citation>
    <scope>NUCLEOTIDE SEQUENCE [LARGE SCALE GENOMIC DNA]</scope>
    <source>
        <strain evidence="4 5">JHSY0214</strain>
    </source>
</reference>
<evidence type="ECO:0000259" key="3">
    <source>
        <dbReference type="PROSITE" id="PS50977"/>
    </source>
</evidence>
<accession>A0ABX7T780</accession>
<evidence type="ECO:0000256" key="1">
    <source>
        <dbReference type="ARBA" id="ARBA00023125"/>
    </source>
</evidence>
<dbReference type="Proteomes" id="UP000663923">
    <property type="component" value="Chromosome"/>
</dbReference>
<sequence>MNEQSPIKQRRYSPEKRKSLILDHTANIVAREGVAMATMDRIGREAGISKSLVYTYFDNQTDLLRVLLKRELKRLRKLQAKEAREAETFEGLVRGVTHQYLKYIEERGLLIERLQAEPSVSDGHDPTDYSRDDAVDYIADIVVDNFNLPRTLAKTVIDISFGLPATAGAHFLRSDESRQEIEDITVTMILGSLNAIENDFAKRQRPLIRQKPEAGTKAEE</sequence>
<dbReference type="InterPro" id="IPR001647">
    <property type="entry name" value="HTH_TetR"/>
</dbReference>
<name>A0ABX7T780_9SPHN</name>
<keyword evidence="5" id="KW-1185">Reference proteome</keyword>
<dbReference type="SUPFAM" id="SSF46689">
    <property type="entry name" value="Homeodomain-like"/>
    <property type="match status" value="1"/>
</dbReference>
<evidence type="ECO:0000256" key="2">
    <source>
        <dbReference type="PROSITE-ProRule" id="PRU00335"/>
    </source>
</evidence>
<dbReference type="InterPro" id="IPR050109">
    <property type="entry name" value="HTH-type_TetR-like_transc_reg"/>
</dbReference>
<dbReference type="RefSeq" id="WP_207989932.1">
    <property type="nucleotide sequence ID" value="NZ_CP071794.1"/>
</dbReference>
<organism evidence="4 5">
    <name type="scientific">Parasphingorhabdus cellanae</name>
    <dbReference type="NCBI Taxonomy" id="2806553"/>
    <lineage>
        <taxon>Bacteria</taxon>
        <taxon>Pseudomonadati</taxon>
        <taxon>Pseudomonadota</taxon>
        <taxon>Alphaproteobacteria</taxon>
        <taxon>Sphingomonadales</taxon>
        <taxon>Sphingomonadaceae</taxon>
        <taxon>Parasphingorhabdus</taxon>
    </lineage>
</organism>